<keyword evidence="1" id="KW-0732">Signal</keyword>
<evidence type="ECO:0000313" key="2">
    <source>
        <dbReference type="EMBL" id="QGX98593.1"/>
    </source>
</evidence>
<sequence>MPRRATLLLGLVLARLVEAAEPVPCTEGSFTVDAPTPALTQQVCTDANRARDVLQRCGIVLERSIDIRLTQTLPPGCMGEYHCGNDAIVLRTPASMSMHRQPGAPLSHVSEADYFRSIVTHELAHAAYDTVSCPYPSCQATSEYLAHALQVMSLPEGDLKAFEATLDMQAHVPRDALNPFIYALSPDLFLRKTWIHLNQRPDACTYLSGIMAGHIIIDNPHF</sequence>
<accession>A0A6I6IRS9</accession>
<evidence type="ECO:0000256" key="1">
    <source>
        <dbReference type="SAM" id="SignalP"/>
    </source>
</evidence>
<protein>
    <submittedName>
        <fullName evidence="2">Uncharacterized protein</fullName>
    </submittedName>
</protein>
<reference evidence="3" key="1">
    <citation type="submission" date="2018-12" db="EMBL/GenBank/DDBJ databases">
        <title>Complete genome sequence of Roseovarius sp. MME-070.</title>
        <authorList>
            <person name="Nam Y.-D."/>
            <person name="Kang J."/>
            <person name="Chung W.-H."/>
            <person name="Park Y.S."/>
        </authorList>
    </citation>
    <scope>NUCLEOTIDE SEQUENCE [LARGE SCALE GENOMIC DNA]</scope>
    <source>
        <strain evidence="3">MME-070</strain>
    </source>
</reference>
<proteinExistence type="predicted"/>
<dbReference type="AlphaFoldDB" id="A0A6I6IRS9"/>
<feature type="signal peptide" evidence="1">
    <location>
        <begin position="1"/>
        <end position="19"/>
    </location>
</feature>
<dbReference type="RefSeq" id="WP_157707276.1">
    <property type="nucleotide sequence ID" value="NZ_CP034348.1"/>
</dbReference>
<feature type="chain" id="PRO_5026204376" evidence="1">
    <location>
        <begin position="20"/>
        <end position="222"/>
    </location>
</feature>
<gene>
    <name evidence="2" type="ORF">EI983_10000</name>
</gene>
<dbReference type="EMBL" id="CP034348">
    <property type="protein sequence ID" value="QGX98593.1"/>
    <property type="molecule type" value="Genomic_DNA"/>
</dbReference>
<keyword evidence="3" id="KW-1185">Reference proteome</keyword>
<dbReference type="Proteomes" id="UP000428330">
    <property type="component" value="Chromosome"/>
</dbReference>
<dbReference type="KEGG" id="rom:EI983_10000"/>
<dbReference type="OrthoDB" id="7830139at2"/>
<evidence type="ECO:0000313" key="3">
    <source>
        <dbReference type="Proteomes" id="UP000428330"/>
    </source>
</evidence>
<organism evidence="2 3">
    <name type="scientific">Roseovarius faecimaris</name>
    <dbReference type="NCBI Taxonomy" id="2494550"/>
    <lineage>
        <taxon>Bacteria</taxon>
        <taxon>Pseudomonadati</taxon>
        <taxon>Pseudomonadota</taxon>
        <taxon>Alphaproteobacteria</taxon>
        <taxon>Rhodobacterales</taxon>
        <taxon>Roseobacteraceae</taxon>
        <taxon>Roseovarius</taxon>
    </lineage>
</organism>
<name>A0A6I6IRS9_9RHOB</name>